<dbReference type="PANTHER" id="PTHR13604:SF0">
    <property type="entry name" value="ABASIC SITE PROCESSING PROTEIN HMCES"/>
    <property type="match status" value="1"/>
</dbReference>
<evidence type="ECO:0000256" key="1">
    <source>
        <dbReference type="ARBA" id="ARBA00008136"/>
    </source>
</evidence>
<sequence length="320" mass="35643">MKTINCRDDSLVDDGGMWTSMKKKKRCIVVAQGFYEWLKKDGGKEKIPHFTTRRHGQLMCFAGLWDCVQFHDSAEKLFTYTIITTDSNKQLSFLHHRMPVILENGSDAVRTWLDPARTEWSQDLQSLLKPYDGELECYPVSKDVGKVGNNSPSFIVPINSAANKNNIANFFDSQPKAVKSKAEEQAIDKTEHDLVDLVDEQQGIKPKHDADEHRATTDRVQGTEDNAPLPVPATSASQLANESKAIKREHDEHVNRNTTEDEPHHKRKKPSAPASPSKGPVNKSTPTKKQGTRSATSNGSAAKTSKTDGSQKITAFFSNK</sequence>
<evidence type="ECO:0000256" key="4">
    <source>
        <dbReference type="ARBA" id="ARBA00022801"/>
    </source>
</evidence>
<dbReference type="Gene3D" id="3.90.1680.10">
    <property type="entry name" value="SOS response associated peptidase-like"/>
    <property type="match status" value="1"/>
</dbReference>
<proteinExistence type="inferred from homology"/>
<dbReference type="GO" id="GO:0008233">
    <property type="term" value="F:peptidase activity"/>
    <property type="evidence" value="ECO:0007669"/>
    <property type="project" value="UniProtKB-KW"/>
</dbReference>
<evidence type="ECO:0000256" key="7">
    <source>
        <dbReference type="ARBA" id="ARBA00023239"/>
    </source>
</evidence>
<organism evidence="9 10">
    <name type="scientific">Stemphylium lycopersici</name>
    <name type="common">Tomato gray leaf spot disease fungus</name>
    <name type="synonym">Thyrospora lycopersici</name>
    <dbReference type="NCBI Taxonomy" id="183478"/>
    <lineage>
        <taxon>Eukaryota</taxon>
        <taxon>Fungi</taxon>
        <taxon>Dikarya</taxon>
        <taxon>Ascomycota</taxon>
        <taxon>Pezizomycotina</taxon>
        <taxon>Dothideomycetes</taxon>
        <taxon>Pleosporomycetidae</taxon>
        <taxon>Pleosporales</taxon>
        <taxon>Pleosporineae</taxon>
        <taxon>Pleosporaceae</taxon>
        <taxon>Stemphylium</taxon>
    </lineage>
</organism>
<comment type="similarity">
    <text evidence="1">Belongs to the SOS response-associated peptidase family.</text>
</comment>
<accession>A0A364MTJ5</accession>
<keyword evidence="10" id="KW-1185">Reference proteome</keyword>
<evidence type="ECO:0000256" key="3">
    <source>
        <dbReference type="ARBA" id="ARBA00022763"/>
    </source>
</evidence>
<comment type="caution">
    <text evidence="9">The sequence shown here is derived from an EMBL/GenBank/DDBJ whole genome shotgun (WGS) entry which is preliminary data.</text>
</comment>
<feature type="region of interest" description="Disordered" evidence="8">
    <location>
        <begin position="202"/>
        <end position="320"/>
    </location>
</feature>
<dbReference type="SUPFAM" id="SSF143081">
    <property type="entry name" value="BB1717-like"/>
    <property type="match status" value="1"/>
</dbReference>
<keyword evidence="2" id="KW-0645">Protease</keyword>
<keyword evidence="6" id="KW-0238">DNA-binding</keyword>
<dbReference type="Proteomes" id="UP000249619">
    <property type="component" value="Unassembled WGS sequence"/>
</dbReference>
<keyword evidence="7" id="KW-0456">Lyase</keyword>
<feature type="compositionally biased region" description="Polar residues" evidence="8">
    <location>
        <begin position="282"/>
        <end position="320"/>
    </location>
</feature>
<evidence type="ECO:0000256" key="8">
    <source>
        <dbReference type="SAM" id="MobiDB-lite"/>
    </source>
</evidence>
<evidence type="ECO:0000313" key="10">
    <source>
        <dbReference type="Proteomes" id="UP000249619"/>
    </source>
</evidence>
<keyword evidence="3" id="KW-0227">DNA damage</keyword>
<dbReference type="EMBL" id="QGDH01000203">
    <property type="protein sequence ID" value="RAR02768.1"/>
    <property type="molecule type" value="Genomic_DNA"/>
</dbReference>
<feature type="compositionally biased region" description="Basic and acidic residues" evidence="8">
    <location>
        <begin position="206"/>
        <end position="217"/>
    </location>
</feature>
<dbReference type="InterPro" id="IPR003738">
    <property type="entry name" value="SRAP"/>
</dbReference>
<dbReference type="Pfam" id="PF02586">
    <property type="entry name" value="SRAP"/>
    <property type="match status" value="1"/>
</dbReference>
<reference evidence="10" key="1">
    <citation type="submission" date="2018-05" db="EMBL/GenBank/DDBJ databases">
        <title>Draft genome sequence of Stemphylium lycopersici strain CIDEFI 213.</title>
        <authorList>
            <person name="Medina R."/>
            <person name="Franco M.E.E."/>
            <person name="Lucentini C.G."/>
            <person name="Saparrat M.C.N."/>
            <person name="Balatti P.A."/>
        </authorList>
    </citation>
    <scope>NUCLEOTIDE SEQUENCE [LARGE SCALE GENOMIC DNA]</scope>
    <source>
        <strain evidence="10">CIDEFI 213</strain>
    </source>
</reference>
<dbReference type="STRING" id="183478.A0A364MTJ5"/>
<dbReference type="GO" id="GO:0003697">
    <property type="term" value="F:single-stranded DNA binding"/>
    <property type="evidence" value="ECO:0007669"/>
    <property type="project" value="InterPro"/>
</dbReference>
<dbReference type="PANTHER" id="PTHR13604">
    <property type="entry name" value="DC12-RELATED"/>
    <property type="match status" value="1"/>
</dbReference>
<name>A0A364MTJ5_STELY</name>
<evidence type="ECO:0000313" key="9">
    <source>
        <dbReference type="EMBL" id="RAR02768.1"/>
    </source>
</evidence>
<evidence type="ECO:0000256" key="6">
    <source>
        <dbReference type="ARBA" id="ARBA00023125"/>
    </source>
</evidence>
<evidence type="ECO:0000256" key="5">
    <source>
        <dbReference type="ARBA" id="ARBA00023124"/>
    </source>
</evidence>
<feature type="compositionally biased region" description="Basic and acidic residues" evidence="8">
    <location>
        <begin position="244"/>
        <end position="264"/>
    </location>
</feature>
<dbReference type="GO" id="GO:0006508">
    <property type="term" value="P:proteolysis"/>
    <property type="evidence" value="ECO:0007669"/>
    <property type="project" value="UniProtKB-KW"/>
</dbReference>
<dbReference type="AlphaFoldDB" id="A0A364MTJ5"/>
<keyword evidence="5" id="KW-0190">Covalent protein-DNA linkage</keyword>
<keyword evidence="4" id="KW-0378">Hydrolase</keyword>
<evidence type="ECO:0000256" key="2">
    <source>
        <dbReference type="ARBA" id="ARBA00022670"/>
    </source>
</evidence>
<gene>
    <name evidence="9" type="ORF">DDE83_008465</name>
</gene>
<dbReference type="GO" id="GO:0016829">
    <property type="term" value="F:lyase activity"/>
    <property type="evidence" value="ECO:0007669"/>
    <property type="project" value="UniProtKB-KW"/>
</dbReference>
<dbReference type="GO" id="GO:0106300">
    <property type="term" value="P:protein-DNA covalent cross-linking repair"/>
    <property type="evidence" value="ECO:0007669"/>
    <property type="project" value="InterPro"/>
</dbReference>
<protein>
    <submittedName>
        <fullName evidence="9">DUF159-domain-containing protein</fullName>
    </submittedName>
</protein>
<dbReference type="InterPro" id="IPR036590">
    <property type="entry name" value="SRAP-like"/>
</dbReference>